<dbReference type="InterPro" id="IPR008397">
    <property type="entry name" value="Alginate_lyase_dom"/>
</dbReference>
<evidence type="ECO:0000313" key="6">
    <source>
        <dbReference type="Proteomes" id="UP001596472"/>
    </source>
</evidence>
<name>A0ABW2L7V1_9BACT</name>
<protein>
    <submittedName>
        <fullName evidence="5">Alginate lyase family protein</fullName>
    </submittedName>
</protein>
<gene>
    <name evidence="5" type="ORF">ACFQY0_09145</name>
</gene>
<proteinExistence type="predicted"/>
<dbReference type="Gene3D" id="1.50.10.100">
    <property type="entry name" value="Chondroitin AC/alginate lyase"/>
    <property type="match status" value="1"/>
</dbReference>
<dbReference type="Proteomes" id="UP001596472">
    <property type="component" value="Unassembled WGS sequence"/>
</dbReference>
<dbReference type="GO" id="GO:0016829">
    <property type="term" value="F:lyase activity"/>
    <property type="evidence" value="ECO:0007669"/>
    <property type="project" value="UniProtKB-KW"/>
</dbReference>
<reference evidence="6" key="1">
    <citation type="journal article" date="2019" name="Int. J. Syst. Evol. Microbiol.">
        <title>The Global Catalogue of Microorganisms (GCM) 10K type strain sequencing project: providing services to taxonomists for standard genome sequencing and annotation.</title>
        <authorList>
            <consortium name="The Broad Institute Genomics Platform"/>
            <consortium name="The Broad Institute Genome Sequencing Center for Infectious Disease"/>
            <person name="Wu L."/>
            <person name="Ma J."/>
        </authorList>
    </citation>
    <scope>NUCLEOTIDE SEQUENCE [LARGE SCALE GENOMIC DNA]</scope>
    <source>
        <strain evidence="6">CGMCC 4.1467</strain>
    </source>
</reference>
<sequence>MMVKRLIGVLSLIGTAMADFVHPGIAHSQESIEFVKAKIEAGEEPWTEAWKDLKESRFAKLSWQAEPRAKVERGPSNRLRMGSDEFIDDATAAYTHALRWTLSGKEAHARKAAEILDAWSGTLRSIENHDAKLLVGMAGYPFCNAAELLKHTWDGWPEPRQEQFEEMLRKIWNPIIRDFYPTANGNWDASMIQTLMAMGVFLDDPVMFEWGKNYYLNGSGNGALRNYFKESGQCQETGRDQLHTQMGLEFLSNACETAWTQGIDLYSAHDHLLMKGFEYTAKYNLGSEVPYEPYRSVDGRYFYPEISDSGRGRMRAMFEKVFNHYHNRKGLDVPYISKALEKVRPENRGRTTSPWGTLMYAGEKVGEE</sequence>
<dbReference type="InterPro" id="IPR008929">
    <property type="entry name" value="Chondroitin_lyas"/>
</dbReference>
<dbReference type="EMBL" id="JBHTBS010000004">
    <property type="protein sequence ID" value="MFC7337339.1"/>
    <property type="molecule type" value="Genomic_DNA"/>
</dbReference>
<keyword evidence="2 5" id="KW-0456">Lyase</keyword>
<accession>A0ABW2L7V1</accession>
<dbReference type="Pfam" id="PF05426">
    <property type="entry name" value="Alginate_lyase"/>
    <property type="match status" value="1"/>
</dbReference>
<dbReference type="SUPFAM" id="SSF48230">
    <property type="entry name" value="Chondroitin AC/alginate lyase"/>
    <property type="match status" value="1"/>
</dbReference>
<evidence type="ECO:0000256" key="3">
    <source>
        <dbReference type="SAM" id="SignalP"/>
    </source>
</evidence>
<keyword evidence="1 3" id="KW-0732">Signal</keyword>
<keyword evidence="6" id="KW-1185">Reference proteome</keyword>
<comment type="caution">
    <text evidence="5">The sequence shown here is derived from an EMBL/GenBank/DDBJ whole genome shotgun (WGS) entry which is preliminary data.</text>
</comment>
<evidence type="ECO:0000313" key="5">
    <source>
        <dbReference type="EMBL" id="MFC7337339.1"/>
    </source>
</evidence>
<feature type="domain" description="Alginate lyase" evidence="4">
    <location>
        <begin position="68"/>
        <end position="284"/>
    </location>
</feature>
<feature type="chain" id="PRO_5047343793" evidence="3">
    <location>
        <begin position="19"/>
        <end position="368"/>
    </location>
</feature>
<organism evidence="5 6">
    <name type="scientific">Haloferula chungangensis</name>
    <dbReference type="NCBI Taxonomy" id="1048331"/>
    <lineage>
        <taxon>Bacteria</taxon>
        <taxon>Pseudomonadati</taxon>
        <taxon>Verrucomicrobiota</taxon>
        <taxon>Verrucomicrobiia</taxon>
        <taxon>Verrucomicrobiales</taxon>
        <taxon>Verrucomicrobiaceae</taxon>
        <taxon>Haloferula</taxon>
    </lineage>
</organism>
<evidence type="ECO:0000259" key="4">
    <source>
        <dbReference type="Pfam" id="PF05426"/>
    </source>
</evidence>
<evidence type="ECO:0000256" key="1">
    <source>
        <dbReference type="ARBA" id="ARBA00022729"/>
    </source>
</evidence>
<feature type="signal peptide" evidence="3">
    <location>
        <begin position="1"/>
        <end position="18"/>
    </location>
</feature>
<evidence type="ECO:0000256" key="2">
    <source>
        <dbReference type="ARBA" id="ARBA00023239"/>
    </source>
</evidence>
<dbReference type="RefSeq" id="WP_379711536.1">
    <property type="nucleotide sequence ID" value="NZ_JBHTBS010000004.1"/>
</dbReference>